<evidence type="ECO:0000313" key="4">
    <source>
        <dbReference type="EMBL" id="CAD8897967.1"/>
    </source>
</evidence>
<accession>A0A7S1G099</accession>
<dbReference type="GO" id="GO:0051301">
    <property type="term" value="P:cell division"/>
    <property type="evidence" value="ECO:0007669"/>
    <property type="project" value="TreeGrafter"/>
</dbReference>
<dbReference type="GO" id="GO:0032153">
    <property type="term" value="C:cell division site"/>
    <property type="evidence" value="ECO:0007669"/>
    <property type="project" value="TreeGrafter"/>
</dbReference>
<dbReference type="PANTHER" id="PTHR30314:SF3">
    <property type="entry name" value="MITOCHONDRIAL DIVISION PROTEIN FSZA"/>
    <property type="match status" value="1"/>
</dbReference>
<evidence type="ECO:0000256" key="1">
    <source>
        <dbReference type="ARBA" id="ARBA00022741"/>
    </source>
</evidence>
<protein>
    <recommendedName>
        <fullName evidence="3">Tubulin/FtsZ GTPase domain-containing protein</fullName>
    </recommendedName>
</protein>
<dbReference type="SUPFAM" id="SSF52490">
    <property type="entry name" value="Tubulin nucleotide-binding domain-like"/>
    <property type="match status" value="1"/>
</dbReference>
<dbReference type="Gene3D" id="3.40.50.1440">
    <property type="entry name" value="Tubulin/FtsZ, GTPase domain"/>
    <property type="match status" value="1"/>
</dbReference>
<gene>
    <name evidence="4" type="ORF">CHYS00102_LOCUS25181</name>
</gene>
<sequence>MNSVNSQISTTVIGVGGFGGIVSNELVPNHPEIFFCNIDTDERDLRRSITNDSIYIENELLVNNRKGGICLTKDFRDVDRRREIRLAMTLACLRSDIVVTISNLAGRTGRGITPSVVKTASDKCNCLTIAIVVLPICKNSKNNKSIEAAKIALESIEKNADAVLVITDELQYNNMLPSKYSIKQLLLMGAQSFLDPLKSGQLSFSDYLKELQPNRYGILGVGVSGDEYVNSLGSILSSPYFPSISLPIREAKKVSYQIGCRKLPKLRERAIISEMMQQHTCPSMTVSVAFSSSRECGRQIFLTALCSQLAVPPSVIFRKLLARRERGKEKNVLSKLMRAFTNPFRISSSDIKVHCL</sequence>
<dbReference type="InterPro" id="IPR036525">
    <property type="entry name" value="Tubulin/FtsZ_GTPase_sf"/>
</dbReference>
<reference evidence="4" key="1">
    <citation type="submission" date="2021-01" db="EMBL/GenBank/DDBJ databases">
        <authorList>
            <person name="Corre E."/>
            <person name="Pelletier E."/>
            <person name="Niang G."/>
            <person name="Scheremetjew M."/>
            <person name="Finn R."/>
            <person name="Kale V."/>
            <person name="Holt S."/>
            <person name="Cochrane G."/>
            <person name="Meng A."/>
            <person name="Brown T."/>
            <person name="Cohen L."/>
        </authorList>
    </citation>
    <scope>NUCLEOTIDE SEQUENCE</scope>
    <source>
        <strain evidence="4">308</strain>
    </source>
</reference>
<dbReference type="InterPro" id="IPR003008">
    <property type="entry name" value="Tubulin_FtsZ_GTPase"/>
</dbReference>
<dbReference type="GO" id="GO:0005525">
    <property type="term" value="F:GTP binding"/>
    <property type="evidence" value="ECO:0007669"/>
    <property type="project" value="UniProtKB-KW"/>
</dbReference>
<dbReference type="AlphaFoldDB" id="A0A7S1G099"/>
<dbReference type="GO" id="GO:0003924">
    <property type="term" value="F:GTPase activity"/>
    <property type="evidence" value="ECO:0007669"/>
    <property type="project" value="InterPro"/>
</dbReference>
<evidence type="ECO:0000259" key="3">
    <source>
        <dbReference type="Pfam" id="PF00091"/>
    </source>
</evidence>
<dbReference type="PANTHER" id="PTHR30314">
    <property type="entry name" value="CELL DIVISION PROTEIN FTSZ-RELATED"/>
    <property type="match status" value="1"/>
</dbReference>
<organism evidence="4">
    <name type="scientific">Corethron hystrix</name>
    <dbReference type="NCBI Taxonomy" id="216773"/>
    <lineage>
        <taxon>Eukaryota</taxon>
        <taxon>Sar</taxon>
        <taxon>Stramenopiles</taxon>
        <taxon>Ochrophyta</taxon>
        <taxon>Bacillariophyta</taxon>
        <taxon>Coscinodiscophyceae</taxon>
        <taxon>Corethrophycidae</taxon>
        <taxon>Corethrales</taxon>
        <taxon>Corethraceae</taxon>
        <taxon>Corethron</taxon>
    </lineage>
</organism>
<dbReference type="EMBL" id="HBFR01034485">
    <property type="protein sequence ID" value="CAD8897967.1"/>
    <property type="molecule type" value="Transcribed_RNA"/>
</dbReference>
<feature type="domain" description="Tubulin/FtsZ GTPase" evidence="3">
    <location>
        <begin position="11"/>
        <end position="167"/>
    </location>
</feature>
<keyword evidence="1" id="KW-0547">Nucleotide-binding</keyword>
<proteinExistence type="predicted"/>
<keyword evidence="2" id="KW-0342">GTP-binding</keyword>
<name>A0A7S1G099_9STRA</name>
<evidence type="ECO:0000256" key="2">
    <source>
        <dbReference type="ARBA" id="ARBA00023134"/>
    </source>
</evidence>
<dbReference type="Pfam" id="PF00091">
    <property type="entry name" value="Tubulin"/>
    <property type="match status" value="1"/>
</dbReference>
<dbReference type="InterPro" id="IPR045061">
    <property type="entry name" value="FtsZ/CetZ"/>
</dbReference>
<dbReference type="GO" id="GO:0005737">
    <property type="term" value="C:cytoplasm"/>
    <property type="evidence" value="ECO:0007669"/>
    <property type="project" value="TreeGrafter"/>
</dbReference>